<dbReference type="KEGG" id="pbh:AAW51_4100"/>
<evidence type="ECO:0000313" key="1">
    <source>
        <dbReference type="EMBL" id="AKJ30791.1"/>
    </source>
</evidence>
<sequence>MPAFVPLNVEPPSAAPDIRIELQHGRTLVKVSWSASAAGECAAWLRELLR</sequence>
<evidence type="ECO:0008006" key="3">
    <source>
        <dbReference type="Google" id="ProtNLM"/>
    </source>
</evidence>
<dbReference type="EMBL" id="CP011371">
    <property type="protein sequence ID" value="AKJ30791.1"/>
    <property type="molecule type" value="Genomic_DNA"/>
</dbReference>
<keyword evidence="2" id="KW-1185">Reference proteome</keyword>
<accession>A0A0G3BTW2</accession>
<organism evidence="1 2">
    <name type="scientific">Caldimonas brevitalea</name>
    <dbReference type="NCBI Taxonomy" id="413882"/>
    <lineage>
        <taxon>Bacteria</taxon>
        <taxon>Pseudomonadati</taxon>
        <taxon>Pseudomonadota</taxon>
        <taxon>Betaproteobacteria</taxon>
        <taxon>Burkholderiales</taxon>
        <taxon>Sphaerotilaceae</taxon>
        <taxon>Caldimonas</taxon>
    </lineage>
</organism>
<reference evidence="1 2" key="1">
    <citation type="submission" date="2015-05" db="EMBL/GenBank/DDBJ databases">
        <authorList>
            <person name="Tang B."/>
            <person name="Yu Y."/>
        </authorList>
    </citation>
    <scope>NUCLEOTIDE SEQUENCE [LARGE SCALE GENOMIC DNA]</scope>
    <source>
        <strain evidence="1 2">DSM 7029</strain>
    </source>
</reference>
<dbReference type="Proteomes" id="UP000035352">
    <property type="component" value="Chromosome"/>
</dbReference>
<protein>
    <recommendedName>
        <fullName evidence="3">Transposase</fullName>
    </recommendedName>
</protein>
<dbReference type="AlphaFoldDB" id="A0A0G3BTW2"/>
<name>A0A0G3BTW2_9BURK</name>
<proteinExistence type="predicted"/>
<evidence type="ECO:0000313" key="2">
    <source>
        <dbReference type="Proteomes" id="UP000035352"/>
    </source>
</evidence>
<gene>
    <name evidence="1" type="ORF">AAW51_4100</name>
</gene>